<dbReference type="AlphaFoldDB" id="A0A7L6N574"/>
<keyword evidence="2" id="KW-0680">Restriction system</keyword>
<dbReference type="EMBL" id="CP051151">
    <property type="protein sequence ID" value="QLY40642.1"/>
    <property type="molecule type" value="Genomic_DNA"/>
</dbReference>
<evidence type="ECO:0000256" key="2">
    <source>
        <dbReference type="ARBA" id="ARBA00022747"/>
    </source>
</evidence>
<sequence length="397" mass="45466">MRFKSYKLEDILEKVIDNRGKTPPTVDAGVPLIQSFMLGKGNRYPLVNDKTKFVSIDTYNTWFRSGHPEKGDVLIAVNGSIGEVSIVDKKKYSIAQDLIGLRFDKTLCSPKYMYYLMISNYMKEVYSRLNNGATRPSIRVPHLMGYEIEIIKSIEEQKSIANILSSLDDKIEINNKINKNLEELAQTLYKRWFVDFEFPNEDGEPYKSSGGEMVESELGLIPEGWDITNFSTIINIYSGKRPPKKVKERDSKYEIPVLGASGIMAYTNDYNIQSEVLVIGRVGTHGVVQRINEKVWSSDNTLIIESQKYYFSYQILMSIDYKSLNRGSTQPLITQTDIKKVDIVKPNNVLVENYEEICRNAFNVINSNNIQNNILCEFRNELLPKLMNGEIEVPIEE</sequence>
<name>A0A7L6N574_9MOLU</name>
<dbReference type="Pfam" id="PF01420">
    <property type="entry name" value="Methylase_S"/>
    <property type="match status" value="2"/>
</dbReference>
<keyword evidence="5" id="KW-0540">Nuclease</keyword>
<keyword evidence="5" id="KW-0378">Hydrolase</keyword>
<dbReference type="InterPro" id="IPR000055">
    <property type="entry name" value="Restrct_endonuc_typeI_TRD"/>
</dbReference>
<evidence type="ECO:0000256" key="1">
    <source>
        <dbReference type="ARBA" id="ARBA00010923"/>
    </source>
</evidence>
<keyword evidence="5" id="KW-0255">Endonuclease</keyword>
<dbReference type="KEGG" id="tbk:HF295_07205"/>
<accession>A0A7L6N574</accession>
<feature type="domain" description="Type I restriction modification DNA specificity" evidence="4">
    <location>
        <begin position="222"/>
        <end position="346"/>
    </location>
</feature>
<dbReference type="PANTHER" id="PTHR30408">
    <property type="entry name" value="TYPE-1 RESTRICTION ENZYME ECOKI SPECIFICITY PROTEIN"/>
    <property type="match status" value="1"/>
</dbReference>
<reference evidence="5 6" key="1">
    <citation type="submission" date="2020-04" db="EMBL/GenBank/DDBJ databases">
        <authorList>
            <person name="Zheng R.K."/>
            <person name="Sun C.M."/>
        </authorList>
    </citation>
    <scope>NUCLEOTIDE SEQUENCE [LARGE SCALE GENOMIC DNA]</scope>
    <source>
        <strain evidence="6">zrk29</strain>
    </source>
</reference>
<dbReference type="GO" id="GO:0003677">
    <property type="term" value="F:DNA binding"/>
    <property type="evidence" value="ECO:0007669"/>
    <property type="project" value="UniProtKB-KW"/>
</dbReference>
<dbReference type="Proteomes" id="UP000512167">
    <property type="component" value="Chromosome"/>
</dbReference>
<dbReference type="RefSeq" id="WP_312031489.1">
    <property type="nucleotide sequence ID" value="NZ_CP051151.1"/>
</dbReference>
<proteinExistence type="inferred from homology"/>
<evidence type="ECO:0000313" key="6">
    <source>
        <dbReference type="Proteomes" id="UP000512167"/>
    </source>
</evidence>
<evidence type="ECO:0000256" key="3">
    <source>
        <dbReference type="ARBA" id="ARBA00023125"/>
    </source>
</evidence>
<comment type="similarity">
    <text evidence="1">Belongs to the type-I restriction system S methylase family.</text>
</comment>
<protein>
    <submittedName>
        <fullName evidence="5">Restriction endonuclease subunit S</fullName>
    </submittedName>
</protein>
<evidence type="ECO:0000259" key="4">
    <source>
        <dbReference type="Pfam" id="PF01420"/>
    </source>
</evidence>
<gene>
    <name evidence="5" type="ORF">HF295_07205</name>
</gene>
<dbReference type="REBASE" id="420924">
    <property type="entry name" value="S.Tba29ORF7200P"/>
</dbReference>
<organism evidence="5 6">
    <name type="scientific">Hujiaoplasma nucleasis</name>
    <dbReference type="NCBI Taxonomy" id="2725268"/>
    <lineage>
        <taxon>Bacteria</taxon>
        <taxon>Bacillati</taxon>
        <taxon>Mycoplasmatota</taxon>
        <taxon>Mollicutes</taxon>
        <taxon>Candidatus Izemoplasmatales</taxon>
        <taxon>Hujiaoplasmataceae</taxon>
        <taxon>Hujiaoplasma</taxon>
    </lineage>
</organism>
<dbReference type="SUPFAM" id="SSF116734">
    <property type="entry name" value="DNA methylase specificity domain"/>
    <property type="match status" value="2"/>
</dbReference>
<dbReference type="GO" id="GO:0009307">
    <property type="term" value="P:DNA restriction-modification system"/>
    <property type="evidence" value="ECO:0007669"/>
    <property type="project" value="UniProtKB-KW"/>
</dbReference>
<dbReference type="PANTHER" id="PTHR30408:SF13">
    <property type="entry name" value="TYPE I RESTRICTION ENZYME HINDI SPECIFICITY SUBUNIT"/>
    <property type="match status" value="1"/>
</dbReference>
<keyword evidence="6" id="KW-1185">Reference proteome</keyword>
<keyword evidence="3" id="KW-0238">DNA-binding</keyword>
<dbReference type="InterPro" id="IPR052021">
    <property type="entry name" value="Type-I_RS_S_subunit"/>
</dbReference>
<dbReference type="Gene3D" id="3.90.220.20">
    <property type="entry name" value="DNA methylase specificity domains"/>
    <property type="match status" value="2"/>
</dbReference>
<dbReference type="InterPro" id="IPR044946">
    <property type="entry name" value="Restrct_endonuc_typeI_TRD_sf"/>
</dbReference>
<evidence type="ECO:0000313" key="5">
    <source>
        <dbReference type="EMBL" id="QLY40642.1"/>
    </source>
</evidence>
<feature type="domain" description="Type I restriction modification DNA specificity" evidence="4">
    <location>
        <begin position="67"/>
        <end position="183"/>
    </location>
</feature>
<dbReference type="GO" id="GO:0004519">
    <property type="term" value="F:endonuclease activity"/>
    <property type="evidence" value="ECO:0007669"/>
    <property type="project" value="UniProtKB-KW"/>
</dbReference>